<dbReference type="SMART" id="SM00470">
    <property type="entry name" value="ParB"/>
    <property type="match status" value="1"/>
</dbReference>
<evidence type="ECO:0000256" key="1">
    <source>
        <dbReference type="ARBA" id="ARBA00006295"/>
    </source>
</evidence>
<accession>A0A5R8WII2</accession>
<dbReference type="Proteomes" id="UP000305517">
    <property type="component" value="Unassembled WGS sequence"/>
</dbReference>
<keyword evidence="4" id="KW-1185">Reference proteome</keyword>
<organism evidence="3 4">
    <name type="scientific">Hymenobacter jeollabukensis</name>
    <dbReference type="NCBI Taxonomy" id="2025313"/>
    <lineage>
        <taxon>Bacteria</taxon>
        <taxon>Pseudomonadati</taxon>
        <taxon>Bacteroidota</taxon>
        <taxon>Cytophagia</taxon>
        <taxon>Cytophagales</taxon>
        <taxon>Hymenobacteraceae</taxon>
        <taxon>Hymenobacter</taxon>
    </lineage>
</organism>
<reference evidence="3 4" key="1">
    <citation type="submission" date="2019-05" db="EMBL/GenBank/DDBJ databases">
        <title>Hymenobacter edaphi sp. nov., isolated from abandoned arsenic-contaminated farmland soil.</title>
        <authorList>
            <person name="Nie L."/>
        </authorList>
    </citation>
    <scope>NUCLEOTIDE SEQUENCE [LARGE SCALE GENOMIC DNA]</scope>
    <source>
        <strain evidence="3 4">1-3-3-8</strain>
    </source>
</reference>
<protein>
    <submittedName>
        <fullName evidence="3">ParB/RepB/Spo0J family partition protein</fullName>
    </submittedName>
</protein>
<comment type="caution">
    <text evidence="3">The sequence shown here is derived from an EMBL/GenBank/DDBJ whole genome shotgun (WGS) entry which is preliminary data.</text>
</comment>
<dbReference type="Gene3D" id="1.10.10.2830">
    <property type="match status" value="1"/>
</dbReference>
<dbReference type="RefSeq" id="WP_138081485.1">
    <property type="nucleotide sequence ID" value="NZ_VAJM01000016.1"/>
</dbReference>
<dbReference type="GO" id="GO:0005694">
    <property type="term" value="C:chromosome"/>
    <property type="evidence" value="ECO:0007669"/>
    <property type="project" value="TreeGrafter"/>
</dbReference>
<dbReference type="InterPro" id="IPR050336">
    <property type="entry name" value="Chromosome_partition/occlusion"/>
</dbReference>
<dbReference type="PANTHER" id="PTHR33375:SF7">
    <property type="entry name" value="CHROMOSOME 2-PARTITIONING PROTEIN PARB-RELATED"/>
    <property type="match status" value="1"/>
</dbReference>
<dbReference type="SUPFAM" id="SSF109709">
    <property type="entry name" value="KorB DNA-binding domain-like"/>
    <property type="match status" value="1"/>
</dbReference>
<evidence type="ECO:0000313" key="3">
    <source>
        <dbReference type="EMBL" id="TLM88689.1"/>
    </source>
</evidence>
<gene>
    <name evidence="3" type="ORF">FDY95_22910</name>
</gene>
<comment type="similarity">
    <text evidence="1">Belongs to the ParB family.</text>
</comment>
<dbReference type="EMBL" id="VAJM01000016">
    <property type="protein sequence ID" value="TLM88689.1"/>
    <property type="molecule type" value="Genomic_DNA"/>
</dbReference>
<proteinExistence type="inferred from homology"/>
<dbReference type="Pfam" id="PF17762">
    <property type="entry name" value="HTH_ParB"/>
    <property type="match status" value="1"/>
</dbReference>
<feature type="domain" description="ParB-like N-terminal" evidence="2">
    <location>
        <begin position="39"/>
        <end position="133"/>
    </location>
</feature>
<dbReference type="OrthoDB" id="9796891at2"/>
<dbReference type="GO" id="GO:0003677">
    <property type="term" value="F:DNA binding"/>
    <property type="evidence" value="ECO:0007669"/>
    <property type="project" value="InterPro"/>
</dbReference>
<dbReference type="Gene3D" id="3.90.1530.30">
    <property type="match status" value="1"/>
</dbReference>
<dbReference type="SUPFAM" id="SSF110849">
    <property type="entry name" value="ParB/Sulfiredoxin"/>
    <property type="match status" value="1"/>
</dbReference>
<dbReference type="Pfam" id="PF02195">
    <property type="entry name" value="ParB_N"/>
    <property type="match status" value="1"/>
</dbReference>
<sequence>MEQIAVTPAADETHLTIVQDAPEQEPQAPAAPMFVTELRSLPLSEIYVAGNYRSTIDPAGLDELAVSVKHNGLVQPVAVRALTEPIEGKHFALIAGFRRFAAHEKAELPTIDCNVRHGMSDAQVEEWRVIENLQREAPHPADEAAAVARLAALDIDQEGIASRLGKTPRWVAQRRALSELLPEWLKLLRSNKLTLQAAEELCRWPHSVQQRLFETGGGWQSITHGNVTNWLSQEARKLSAAPWSLSDETLVEAAGACSACPKRSSCATVLFAEMAAHDTCLDKVCWATKTEAQITRKVAELSTDEKPAQLLNVIGYGGQGLPSHHYEKTRAKKGSVWGVYANGPQAGHAVLIKLTDSYRAAQERTKALPSATPALTKGQQAKQTRLSNLMRESRKQVTAERIMNLLNGPVDAPETAQAVTGLLGFIVTEQLKKGRNNLNDVLVAGLVKTFGWEKPEKPLDYYTKDKWVQTQLEATANTPEKLIRLLMYLVVHHEMATDYEEYQTTVAKGMNMPEAFADIPEVAKAHMERLYDPATLRRRK</sequence>
<dbReference type="InterPro" id="IPR041468">
    <property type="entry name" value="HTH_ParB/Spo0J"/>
</dbReference>
<dbReference type="PANTHER" id="PTHR33375">
    <property type="entry name" value="CHROMOSOME-PARTITIONING PROTEIN PARB-RELATED"/>
    <property type="match status" value="1"/>
</dbReference>
<dbReference type="InterPro" id="IPR004437">
    <property type="entry name" value="ParB/RepB/Spo0J"/>
</dbReference>
<dbReference type="NCBIfam" id="TIGR00180">
    <property type="entry name" value="parB_part"/>
    <property type="match status" value="1"/>
</dbReference>
<dbReference type="AlphaFoldDB" id="A0A5R8WII2"/>
<dbReference type="InterPro" id="IPR036086">
    <property type="entry name" value="ParB/Sulfiredoxin_sf"/>
</dbReference>
<evidence type="ECO:0000259" key="2">
    <source>
        <dbReference type="SMART" id="SM00470"/>
    </source>
</evidence>
<dbReference type="InterPro" id="IPR003115">
    <property type="entry name" value="ParB_N"/>
</dbReference>
<name>A0A5R8WII2_9BACT</name>
<dbReference type="GO" id="GO:0007059">
    <property type="term" value="P:chromosome segregation"/>
    <property type="evidence" value="ECO:0007669"/>
    <property type="project" value="TreeGrafter"/>
</dbReference>
<evidence type="ECO:0000313" key="4">
    <source>
        <dbReference type="Proteomes" id="UP000305517"/>
    </source>
</evidence>